<evidence type="ECO:0000313" key="2">
    <source>
        <dbReference type="EMBL" id="WXA98116.1"/>
    </source>
</evidence>
<dbReference type="PROSITE" id="PS51257">
    <property type="entry name" value="PROKAR_LIPOPROTEIN"/>
    <property type="match status" value="1"/>
</dbReference>
<feature type="domain" description="Cupin type-2" evidence="1">
    <location>
        <begin position="185"/>
        <end position="235"/>
    </location>
</feature>
<proteinExistence type="predicted"/>
<sequence length="273" mass="28658">MLAPKIAAASLAWVVASCSSCGHKEEKVGVVVGPPLTIDRDAGASTPFPDLDAEAPHGAPVTATFIDLTASGAPISVRTCEQVVVSAVQGEANADNERLAEGDFLITQGEGTLTVKGAKGLALVAAVRTDPCTPRNPKEAPPPLTHRIVRANAAPELTWGGGKMHAHLDVESELTGAYVGRIAGAAPIAEHAHDSSWEIVCTVQARGTFTLDGQTKPVGPRQVLMIPPGAKHSFAPEAGSTLSAIQFYWPRGPEQRFRELDKRDRQSGKSGKR</sequence>
<reference evidence="2 3" key="1">
    <citation type="submission" date="2021-12" db="EMBL/GenBank/DDBJ databases">
        <title>Discovery of the Pendulisporaceae a myxobacterial family with distinct sporulation behavior and unique specialized metabolism.</title>
        <authorList>
            <person name="Garcia R."/>
            <person name="Popoff A."/>
            <person name="Bader C.D."/>
            <person name="Loehr J."/>
            <person name="Walesch S."/>
            <person name="Walt C."/>
            <person name="Boldt J."/>
            <person name="Bunk B."/>
            <person name="Haeckl F.J.F.P.J."/>
            <person name="Gunesch A.P."/>
            <person name="Birkelbach J."/>
            <person name="Nuebel U."/>
            <person name="Pietschmann T."/>
            <person name="Bach T."/>
            <person name="Mueller R."/>
        </authorList>
    </citation>
    <scope>NUCLEOTIDE SEQUENCE [LARGE SCALE GENOMIC DNA]</scope>
    <source>
        <strain evidence="2 3">MSr12523</strain>
    </source>
</reference>
<dbReference type="InterPro" id="IPR013096">
    <property type="entry name" value="Cupin_2"/>
</dbReference>
<dbReference type="SUPFAM" id="SSF51182">
    <property type="entry name" value="RmlC-like cupins"/>
    <property type="match status" value="1"/>
</dbReference>
<dbReference type="InterPro" id="IPR014710">
    <property type="entry name" value="RmlC-like_jellyroll"/>
</dbReference>
<organism evidence="2 3">
    <name type="scientific">Pendulispora brunnea</name>
    <dbReference type="NCBI Taxonomy" id="2905690"/>
    <lineage>
        <taxon>Bacteria</taxon>
        <taxon>Pseudomonadati</taxon>
        <taxon>Myxococcota</taxon>
        <taxon>Myxococcia</taxon>
        <taxon>Myxococcales</taxon>
        <taxon>Sorangiineae</taxon>
        <taxon>Pendulisporaceae</taxon>
        <taxon>Pendulispora</taxon>
    </lineage>
</organism>
<dbReference type="Pfam" id="PF07883">
    <property type="entry name" value="Cupin_2"/>
    <property type="match status" value="1"/>
</dbReference>
<accession>A0ABZ2KHF5</accession>
<evidence type="ECO:0000313" key="3">
    <source>
        <dbReference type="Proteomes" id="UP001379533"/>
    </source>
</evidence>
<protein>
    <submittedName>
        <fullName evidence="2">AraC family ligand binding domain-containing protein</fullName>
    </submittedName>
</protein>
<keyword evidence="3" id="KW-1185">Reference proteome</keyword>
<name>A0ABZ2KHF5_9BACT</name>
<dbReference type="RefSeq" id="WP_394848728.1">
    <property type="nucleotide sequence ID" value="NZ_CP089982.1"/>
</dbReference>
<dbReference type="Gene3D" id="2.60.120.10">
    <property type="entry name" value="Jelly Rolls"/>
    <property type="match status" value="1"/>
</dbReference>
<dbReference type="EMBL" id="CP089982">
    <property type="protein sequence ID" value="WXA98116.1"/>
    <property type="molecule type" value="Genomic_DNA"/>
</dbReference>
<gene>
    <name evidence="2" type="ORF">LZC95_14890</name>
</gene>
<dbReference type="InterPro" id="IPR011051">
    <property type="entry name" value="RmlC_Cupin_sf"/>
</dbReference>
<evidence type="ECO:0000259" key="1">
    <source>
        <dbReference type="Pfam" id="PF07883"/>
    </source>
</evidence>
<dbReference type="Proteomes" id="UP001379533">
    <property type="component" value="Chromosome"/>
</dbReference>